<evidence type="ECO:0000313" key="2">
    <source>
        <dbReference type="EMBL" id="GAD68195.1"/>
    </source>
</evidence>
<dbReference type="STRING" id="1219065.VPR01S_12_00040"/>
<comment type="caution">
    <text evidence="2">The sequence shown here is derived from an EMBL/GenBank/DDBJ whole genome shotgun (WGS) entry which is preliminary data.</text>
</comment>
<dbReference type="EMBL" id="BATJ01000012">
    <property type="protein sequence ID" value="GAD68195.1"/>
    <property type="molecule type" value="Genomic_DNA"/>
</dbReference>
<dbReference type="AlphaFoldDB" id="U3A3C3"/>
<evidence type="ECO:0008006" key="4">
    <source>
        <dbReference type="Google" id="ProtNLM"/>
    </source>
</evidence>
<evidence type="ECO:0000313" key="3">
    <source>
        <dbReference type="Proteomes" id="UP000016570"/>
    </source>
</evidence>
<dbReference type="RefSeq" id="WP_021706166.1">
    <property type="nucleotide sequence ID" value="NZ_BATJ01000012.1"/>
</dbReference>
<sequence>MRILLALLLCPLSCTAEDVSFDWDWTLSAATAQSTDSPFFSPTDAERQTLDALLDVQTHWQGMTGRLALRATNVLSSDEEAHDGEVMIQEWFWHHSFGSVDVTAGKLRLDWGVGYGYRPLDIFKPYRRHPVGIQVEEGAGTLLLSHFDALGDWSVVATDSSWTQQEGSELEQAAQQKGIGIRRYLLQGDTEWQGIAYYDDVRRGLLAMSVISVLDPAWEWHGSLLYQNRYLSYVTDSSAFAPELKTQSSGYQGLLGLNWASLSGHNIIAEYWYDSRAWSQSEWQNVRQSAQQWQRSPLAQSLAAGYSHANLVQHNFMLHWTMAATAWREWSWSRTQNWLDDFTPTTDVLIAPQDGGVIATQWFNYLAWDSGTTSVEVEVAARFYTGRSESAYANLPDKHMILLNLKGKF</sequence>
<organism evidence="2 3">
    <name type="scientific">Vibrio proteolyticus NBRC 13287</name>
    <dbReference type="NCBI Taxonomy" id="1219065"/>
    <lineage>
        <taxon>Bacteria</taxon>
        <taxon>Pseudomonadati</taxon>
        <taxon>Pseudomonadota</taxon>
        <taxon>Gammaproteobacteria</taxon>
        <taxon>Vibrionales</taxon>
        <taxon>Vibrionaceae</taxon>
        <taxon>Vibrio</taxon>
    </lineage>
</organism>
<keyword evidence="3" id="KW-1185">Reference proteome</keyword>
<dbReference type="Proteomes" id="UP000016570">
    <property type="component" value="Unassembled WGS sequence"/>
</dbReference>
<feature type="signal peptide" evidence="1">
    <location>
        <begin position="1"/>
        <end position="16"/>
    </location>
</feature>
<name>U3A3C3_VIBPR</name>
<proteinExistence type="predicted"/>
<reference evidence="2 3" key="1">
    <citation type="submission" date="2013-09" db="EMBL/GenBank/DDBJ databases">
        <title>Whole genome shotgun sequence of Vibrio proteolyticus NBRC 13287.</title>
        <authorList>
            <person name="Isaki S."/>
            <person name="Hosoyama A."/>
            <person name="Numata M."/>
            <person name="Hashimoto M."/>
            <person name="Hosoyama Y."/>
            <person name="Tsuchikane K."/>
            <person name="Noguchi M."/>
            <person name="Hirakata S."/>
            <person name="Ichikawa N."/>
            <person name="Ohji S."/>
            <person name="Yamazoe A."/>
            <person name="Fujita N."/>
        </authorList>
    </citation>
    <scope>NUCLEOTIDE SEQUENCE [LARGE SCALE GENOMIC DNA]</scope>
    <source>
        <strain evidence="2 3">NBRC 13287</strain>
    </source>
</reference>
<feature type="chain" id="PRO_5004637541" description="Beta-lactamase" evidence="1">
    <location>
        <begin position="17"/>
        <end position="409"/>
    </location>
</feature>
<gene>
    <name evidence="2" type="ORF">VPR01S_12_00040</name>
</gene>
<dbReference type="eggNOG" id="ENOG5032QYS">
    <property type="taxonomic scope" value="Bacteria"/>
</dbReference>
<protein>
    <recommendedName>
        <fullName evidence="4">Beta-lactamase</fullName>
    </recommendedName>
</protein>
<accession>U3A3C3</accession>
<keyword evidence="1" id="KW-0732">Signal</keyword>
<evidence type="ECO:0000256" key="1">
    <source>
        <dbReference type="SAM" id="SignalP"/>
    </source>
</evidence>